<evidence type="ECO:0000259" key="12">
    <source>
        <dbReference type="Pfam" id="PF00593"/>
    </source>
</evidence>
<dbReference type="EMBL" id="AMRV01000009">
    <property type="protein sequence ID" value="EMD82153.1"/>
    <property type="molecule type" value="Genomic_DNA"/>
</dbReference>
<accession>M2U2S6</accession>
<comment type="caution">
    <text evidence="14">The sequence shown here is derived from an EMBL/GenBank/DDBJ whole genome shotgun (WGS) entry which is preliminary data.</text>
</comment>
<feature type="chain" id="PRO_5004026428" evidence="11">
    <location>
        <begin position="25"/>
        <end position="715"/>
    </location>
</feature>
<name>M2U2S6_9SPHN</name>
<evidence type="ECO:0000256" key="3">
    <source>
        <dbReference type="ARBA" id="ARBA00022452"/>
    </source>
</evidence>
<dbReference type="Pfam" id="PF00593">
    <property type="entry name" value="TonB_dep_Rec_b-barrel"/>
    <property type="match status" value="1"/>
</dbReference>
<keyword evidence="15" id="KW-1185">Reference proteome</keyword>
<dbReference type="InterPro" id="IPR012910">
    <property type="entry name" value="Plug_dom"/>
</dbReference>
<dbReference type="RefSeq" id="WP_008603291.1">
    <property type="nucleotide sequence ID" value="NZ_AMRV01000009.1"/>
</dbReference>
<evidence type="ECO:0000256" key="4">
    <source>
        <dbReference type="ARBA" id="ARBA00022692"/>
    </source>
</evidence>
<dbReference type="Proteomes" id="UP000011717">
    <property type="component" value="Unassembled WGS sequence"/>
</dbReference>
<evidence type="ECO:0000256" key="5">
    <source>
        <dbReference type="ARBA" id="ARBA00023077"/>
    </source>
</evidence>
<dbReference type="SUPFAM" id="SSF56935">
    <property type="entry name" value="Porins"/>
    <property type="match status" value="1"/>
</dbReference>
<evidence type="ECO:0000256" key="8">
    <source>
        <dbReference type="PROSITE-ProRule" id="PRU01360"/>
    </source>
</evidence>
<evidence type="ECO:0000256" key="2">
    <source>
        <dbReference type="ARBA" id="ARBA00022448"/>
    </source>
</evidence>
<dbReference type="Gene3D" id="2.170.130.10">
    <property type="entry name" value="TonB-dependent receptor, plug domain"/>
    <property type="match status" value="1"/>
</dbReference>
<sequence length="715" mass="77225">MRKIVLPLLASVSAIALPSAPVSAQQAASDAADDFHNTPRTITITAEGVGELDILAGTSVVEGDELQRNMAGQVGDILADLPGVSATSFSPGASRPVLRGFSGERVKILTDGLGNLDASNTSSDHAVSLDPLTTERIEVLRGPAVLLYGSQAIGGAVNLIDKRIPRSIPDEPVHVDAIAGVGTVDDRREIGGSVDLRASDMVAVHFDASYRTTDDLEIPGYVASPQLRADILADAAEEAEEGHTEEAEELQEAANQRGVLPDSATETYSYGGGVLIGDDVDFLGFSVSRYDTDYGVPLRPGGGHHHHGEEEEGEDHDHEGEEGHEHGEEGVSIGLKQTRADVRGGLGFGGIIDRVDFRLGYSDYTHTEFEGEEVGTVFDVEGYEGRLVFTQQDTEAWRGSFGGQAYYRDFAAVGEEAFVAPNETAQYSLFTLQEFGSGPLTFEAGGRYEHTEASADTLQVDRNFDAFSGALSAVYRPVDGLRLGVTGSRVERAPAGEELFSDGPHIATQQYEIGDVDLDTEKAWGAEIFARGDVGDISFNLAAYAQWFDDYIYLAATGEEQDELPVYAFLQDDARYYGFEAQALVPLYQQGDTRIGADLRADYVRARLDDDSNLPLIPPLSLYAALEGETGPVGGRVELAYTAEQDKIATYETPTDDFMFVNASLSWEPFDDNNVTLLAQVRNIFDEEGRRHASATKDFVPLAGRDFRLSARLSF</sequence>
<feature type="domain" description="TonB-dependent receptor-like beta-barrel" evidence="12">
    <location>
        <begin position="328"/>
        <end position="684"/>
    </location>
</feature>
<comment type="similarity">
    <text evidence="8 9">Belongs to the TonB-dependent receptor family.</text>
</comment>
<dbReference type="InterPro" id="IPR000531">
    <property type="entry name" value="Beta-barrel_TonB"/>
</dbReference>
<evidence type="ECO:0000256" key="1">
    <source>
        <dbReference type="ARBA" id="ARBA00004571"/>
    </source>
</evidence>
<dbReference type="PANTHER" id="PTHR30069">
    <property type="entry name" value="TONB-DEPENDENT OUTER MEMBRANE RECEPTOR"/>
    <property type="match status" value="1"/>
</dbReference>
<dbReference type="Pfam" id="PF07715">
    <property type="entry name" value="Plug"/>
    <property type="match status" value="1"/>
</dbReference>
<feature type="compositionally biased region" description="Basic and acidic residues" evidence="10">
    <location>
        <begin position="315"/>
        <end position="329"/>
    </location>
</feature>
<keyword evidence="4 8" id="KW-0812">Transmembrane</keyword>
<gene>
    <name evidence="14" type="ORF">C725_2439</name>
</gene>
<evidence type="ECO:0000259" key="13">
    <source>
        <dbReference type="Pfam" id="PF07715"/>
    </source>
</evidence>
<dbReference type="AlphaFoldDB" id="M2U2S6"/>
<reference evidence="14 15" key="1">
    <citation type="journal article" date="2013" name="Genome Announc.">
        <title>Draft Genome Sequence of Strain JLT2015T, Belonging to the Family Sphingomonadaceae of the Alphaproteobacteria.</title>
        <authorList>
            <person name="Tang K."/>
            <person name="Liu K."/>
            <person name="Li S."/>
            <person name="Jiao N."/>
        </authorList>
    </citation>
    <scope>NUCLEOTIDE SEQUENCE [LARGE SCALE GENOMIC DNA]</scope>
    <source>
        <strain evidence="14 15">JLT2015</strain>
    </source>
</reference>
<dbReference type="InterPro" id="IPR036942">
    <property type="entry name" value="Beta-barrel_TonB_sf"/>
</dbReference>
<protein>
    <submittedName>
        <fullName evidence="14">Zinc-regulated outer membrane receptor</fullName>
    </submittedName>
</protein>
<evidence type="ECO:0000256" key="7">
    <source>
        <dbReference type="ARBA" id="ARBA00023237"/>
    </source>
</evidence>
<keyword evidence="5 9" id="KW-0798">TonB box</keyword>
<dbReference type="Gene3D" id="2.40.170.20">
    <property type="entry name" value="TonB-dependent receptor, beta-barrel domain"/>
    <property type="match status" value="1"/>
</dbReference>
<feature type="region of interest" description="Disordered" evidence="10">
    <location>
        <begin position="237"/>
        <end position="261"/>
    </location>
</feature>
<dbReference type="PANTHER" id="PTHR30069:SF40">
    <property type="entry name" value="TONB-DEPENDENT RECEPTOR NMB0964-RELATED"/>
    <property type="match status" value="1"/>
</dbReference>
<feature type="signal peptide" evidence="11">
    <location>
        <begin position="1"/>
        <end position="24"/>
    </location>
</feature>
<keyword evidence="11" id="KW-0732">Signal</keyword>
<comment type="subcellular location">
    <subcellularLocation>
        <location evidence="1 8">Cell outer membrane</location>
        <topology evidence="1 8">Multi-pass membrane protein</topology>
    </subcellularLocation>
</comment>
<dbReference type="InterPro" id="IPR037066">
    <property type="entry name" value="Plug_dom_sf"/>
</dbReference>
<keyword evidence="7 8" id="KW-0998">Cell outer membrane</keyword>
<feature type="region of interest" description="Disordered" evidence="10">
    <location>
        <begin position="298"/>
        <end position="330"/>
    </location>
</feature>
<dbReference type="GO" id="GO:0044718">
    <property type="term" value="P:siderophore transmembrane transport"/>
    <property type="evidence" value="ECO:0007669"/>
    <property type="project" value="TreeGrafter"/>
</dbReference>
<keyword evidence="14" id="KW-0675">Receptor</keyword>
<feature type="domain" description="TonB-dependent receptor plug" evidence="13">
    <location>
        <begin position="54"/>
        <end position="156"/>
    </location>
</feature>
<organism evidence="14 15">
    <name type="scientific">Pacificimonas flava</name>
    <dbReference type="NCBI Taxonomy" id="1234595"/>
    <lineage>
        <taxon>Bacteria</taxon>
        <taxon>Pseudomonadati</taxon>
        <taxon>Pseudomonadota</taxon>
        <taxon>Alphaproteobacteria</taxon>
        <taxon>Sphingomonadales</taxon>
        <taxon>Sphingosinicellaceae</taxon>
        <taxon>Pacificimonas</taxon>
    </lineage>
</organism>
<evidence type="ECO:0000256" key="11">
    <source>
        <dbReference type="SAM" id="SignalP"/>
    </source>
</evidence>
<evidence type="ECO:0000313" key="15">
    <source>
        <dbReference type="Proteomes" id="UP000011717"/>
    </source>
</evidence>
<evidence type="ECO:0000256" key="6">
    <source>
        <dbReference type="ARBA" id="ARBA00023136"/>
    </source>
</evidence>
<evidence type="ECO:0000256" key="10">
    <source>
        <dbReference type="SAM" id="MobiDB-lite"/>
    </source>
</evidence>
<dbReference type="InterPro" id="IPR039426">
    <property type="entry name" value="TonB-dep_rcpt-like"/>
</dbReference>
<evidence type="ECO:0000313" key="14">
    <source>
        <dbReference type="EMBL" id="EMD82153.1"/>
    </source>
</evidence>
<dbReference type="GO" id="GO:0015344">
    <property type="term" value="F:siderophore uptake transmembrane transporter activity"/>
    <property type="evidence" value="ECO:0007669"/>
    <property type="project" value="TreeGrafter"/>
</dbReference>
<keyword evidence="6 8" id="KW-0472">Membrane</keyword>
<keyword evidence="3 8" id="KW-1134">Transmembrane beta strand</keyword>
<dbReference type="PROSITE" id="PS52016">
    <property type="entry name" value="TONB_DEPENDENT_REC_3"/>
    <property type="match status" value="1"/>
</dbReference>
<proteinExistence type="inferred from homology"/>
<dbReference type="OrthoDB" id="9795928at2"/>
<dbReference type="PATRIC" id="fig|1234595.3.peg.2441"/>
<keyword evidence="2 8" id="KW-0813">Transport</keyword>
<evidence type="ECO:0000256" key="9">
    <source>
        <dbReference type="RuleBase" id="RU003357"/>
    </source>
</evidence>
<dbReference type="GO" id="GO:0009279">
    <property type="term" value="C:cell outer membrane"/>
    <property type="evidence" value="ECO:0007669"/>
    <property type="project" value="UniProtKB-SubCell"/>
</dbReference>